<dbReference type="EMBL" id="CP159485">
    <property type="protein sequence ID" value="XCI29610.1"/>
    <property type="molecule type" value="Genomic_DNA"/>
</dbReference>
<organism evidence="1">
    <name type="scientific">Proteinivorax hydrogeniformans</name>
    <dbReference type="NCBI Taxonomy" id="1826727"/>
    <lineage>
        <taxon>Bacteria</taxon>
        <taxon>Bacillati</taxon>
        <taxon>Bacillota</taxon>
        <taxon>Clostridia</taxon>
        <taxon>Eubacteriales</taxon>
        <taxon>Proteinivoracaceae</taxon>
        <taxon>Proteinivorax</taxon>
    </lineage>
</organism>
<accession>A0AAU8HW61</accession>
<reference evidence="1" key="2">
    <citation type="submission" date="2024-06" db="EMBL/GenBank/DDBJ databases">
        <authorList>
            <person name="Petrova K.O."/>
            <person name="Toshchakov S.V."/>
            <person name="Boltjanskaja Y.V."/>
            <person name="Kevbrin V.V."/>
        </authorList>
    </citation>
    <scope>NUCLEOTIDE SEQUENCE</scope>
    <source>
        <strain evidence="1">Z-710</strain>
    </source>
</reference>
<dbReference type="RefSeq" id="WP_353894158.1">
    <property type="nucleotide sequence ID" value="NZ_CP159485.1"/>
</dbReference>
<dbReference type="PANTHER" id="PTHR38664">
    <property type="entry name" value="SLR0058 PROTEIN"/>
    <property type="match status" value="1"/>
</dbReference>
<evidence type="ECO:0008006" key="2">
    <source>
        <dbReference type="Google" id="ProtNLM"/>
    </source>
</evidence>
<name>A0AAU8HW61_9FIRM</name>
<reference evidence="1" key="1">
    <citation type="journal article" date="2018" name="Antonie Van Leeuwenhoek">
        <title>Proteinivorax hydrogeniformans sp. nov., an anaerobic, haloalkaliphilic bacterium fermenting proteinaceous compounds with high hydrogen production.</title>
        <authorList>
            <person name="Boltyanskaya Y."/>
            <person name="Detkova E."/>
            <person name="Pimenov N."/>
            <person name="Kevbrin V."/>
        </authorList>
    </citation>
    <scope>NUCLEOTIDE SEQUENCE</scope>
    <source>
        <strain evidence="1">Z-710</strain>
    </source>
</reference>
<evidence type="ECO:0000313" key="1">
    <source>
        <dbReference type="EMBL" id="XCI29610.1"/>
    </source>
</evidence>
<gene>
    <name evidence="1" type="ORF">PRVXH_000937</name>
</gene>
<protein>
    <recommendedName>
        <fullName evidence="2">Polyhydroxyalkanoate synthesis regulator phasin</fullName>
    </recommendedName>
</protein>
<dbReference type="PANTHER" id="PTHR38664:SF1">
    <property type="entry name" value="SLR0058 PROTEIN"/>
    <property type="match status" value="1"/>
</dbReference>
<sequence>MGTLKKILLAGLGTATYTYEKANEMVDEMVDKGELTVQQGKELNQELKNKFSQKANQTSEEFVELNTVKALIDKLNLAKKEDIERLEARIEKLEGEEDTLS</sequence>
<proteinExistence type="predicted"/>
<dbReference type="AlphaFoldDB" id="A0AAU8HW61"/>
<dbReference type="InterPro" id="IPR008769">
    <property type="entry name" value="PhaF_PhaI"/>
</dbReference>